<feature type="non-terminal residue" evidence="8">
    <location>
        <position position="152"/>
    </location>
</feature>
<evidence type="ECO:0000256" key="1">
    <source>
        <dbReference type="ARBA" id="ARBA00004141"/>
    </source>
</evidence>
<keyword evidence="5 7" id="KW-1133">Transmembrane helix</keyword>
<name>A0A382CWR1_9ZZZZ</name>
<dbReference type="EMBL" id="UINC01036506">
    <property type="protein sequence ID" value="SVB30578.1"/>
    <property type="molecule type" value="Genomic_DNA"/>
</dbReference>
<dbReference type="Pfam" id="PF00860">
    <property type="entry name" value="Xan_ur_permease"/>
    <property type="match status" value="1"/>
</dbReference>
<feature type="transmembrane region" description="Helical" evidence="7">
    <location>
        <begin position="80"/>
        <end position="103"/>
    </location>
</feature>
<dbReference type="PANTHER" id="PTHR42810:SF2">
    <property type="entry name" value="PURINE PERMEASE C1399.01C-RELATED"/>
    <property type="match status" value="1"/>
</dbReference>
<dbReference type="GO" id="GO:0005886">
    <property type="term" value="C:plasma membrane"/>
    <property type="evidence" value="ECO:0007669"/>
    <property type="project" value="TreeGrafter"/>
</dbReference>
<proteinExistence type="inferred from homology"/>
<protein>
    <recommendedName>
        <fullName evidence="9">Xanthine permease XanP</fullName>
    </recommendedName>
</protein>
<evidence type="ECO:0000256" key="7">
    <source>
        <dbReference type="SAM" id="Phobius"/>
    </source>
</evidence>
<evidence type="ECO:0000256" key="4">
    <source>
        <dbReference type="ARBA" id="ARBA00022692"/>
    </source>
</evidence>
<gene>
    <name evidence="8" type="ORF">METZ01_LOCUS183432</name>
</gene>
<dbReference type="InterPro" id="IPR006043">
    <property type="entry name" value="NCS2"/>
</dbReference>
<comment type="similarity">
    <text evidence="2">Belongs to the nucleobase:cation symporter-2 (NCS2) (TC 2.A.40) family.</text>
</comment>
<evidence type="ECO:0000313" key="8">
    <source>
        <dbReference type="EMBL" id="SVB30578.1"/>
    </source>
</evidence>
<evidence type="ECO:0000256" key="2">
    <source>
        <dbReference type="ARBA" id="ARBA00008821"/>
    </source>
</evidence>
<organism evidence="8">
    <name type="scientific">marine metagenome</name>
    <dbReference type="NCBI Taxonomy" id="408172"/>
    <lineage>
        <taxon>unclassified sequences</taxon>
        <taxon>metagenomes</taxon>
        <taxon>ecological metagenomes</taxon>
    </lineage>
</organism>
<feature type="transmembrane region" description="Helical" evidence="7">
    <location>
        <begin position="56"/>
        <end position="73"/>
    </location>
</feature>
<evidence type="ECO:0008006" key="9">
    <source>
        <dbReference type="Google" id="ProtNLM"/>
    </source>
</evidence>
<evidence type="ECO:0000256" key="5">
    <source>
        <dbReference type="ARBA" id="ARBA00022989"/>
    </source>
</evidence>
<evidence type="ECO:0000256" key="6">
    <source>
        <dbReference type="ARBA" id="ARBA00023136"/>
    </source>
</evidence>
<dbReference type="PANTHER" id="PTHR42810">
    <property type="entry name" value="PURINE PERMEASE C1399.01C-RELATED"/>
    <property type="match status" value="1"/>
</dbReference>
<keyword evidence="4 7" id="KW-0812">Transmembrane</keyword>
<keyword evidence="6 7" id="KW-0472">Membrane</keyword>
<accession>A0A382CWR1</accession>
<evidence type="ECO:0000256" key="3">
    <source>
        <dbReference type="ARBA" id="ARBA00022448"/>
    </source>
</evidence>
<dbReference type="GO" id="GO:0042907">
    <property type="term" value="F:xanthine transmembrane transporter activity"/>
    <property type="evidence" value="ECO:0007669"/>
    <property type="project" value="TreeGrafter"/>
</dbReference>
<dbReference type="AlphaFoldDB" id="A0A382CWR1"/>
<keyword evidence="3" id="KW-0813">Transport</keyword>
<comment type="subcellular location">
    <subcellularLocation>
        <location evidence="1">Membrane</location>
        <topology evidence="1">Multi-pass membrane protein</topology>
    </subcellularLocation>
</comment>
<feature type="transmembrane region" description="Helical" evidence="7">
    <location>
        <begin position="115"/>
        <end position="137"/>
    </location>
</feature>
<reference evidence="8" key="1">
    <citation type="submission" date="2018-05" db="EMBL/GenBank/DDBJ databases">
        <authorList>
            <person name="Lanie J.A."/>
            <person name="Ng W.-L."/>
            <person name="Kazmierczak K.M."/>
            <person name="Andrzejewski T.M."/>
            <person name="Davidsen T.M."/>
            <person name="Wayne K.J."/>
            <person name="Tettelin H."/>
            <person name="Glass J.I."/>
            <person name="Rusch D."/>
            <person name="Podicherti R."/>
            <person name="Tsui H.-C.T."/>
            <person name="Winkler M.E."/>
        </authorList>
    </citation>
    <scope>NUCLEOTIDE SEQUENCE</scope>
</reference>
<feature type="transmembrane region" description="Helical" evidence="7">
    <location>
        <begin position="20"/>
        <end position="44"/>
    </location>
</feature>
<sequence length="152" mass="15975">MAEDPTEARLLYKLEARPPILDAAFVGFQHLLAMFGGIVTAPLLVALGMGLDARDTTYLISAALVVSGFATLVQINRISLLGTGLLSVQGTSFAFIGPLVFSYEKLVLNMSSDEALGVIFGSSALCALVVMGLSVFIRHLKDIITTNVAGAT</sequence>